<dbReference type="SUPFAM" id="SSF53474">
    <property type="entry name" value="alpha/beta-Hydrolases"/>
    <property type="match status" value="1"/>
</dbReference>
<dbReference type="PANTHER" id="PTHR43798">
    <property type="entry name" value="MONOACYLGLYCEROL LIPASE"/>
    <property type="match status" value="1"/>
</dbReference>
<dbReference type="AlphaFoldDB" id="A0A4R4WPS5"/>
<dbReference type="OrthoDB" id="63519at2"/>
<dbReference type="GO" id="GO:0016787">
    <property type="term" value="F:hydrolase activity"/>
    <property type="evidence" value="ECO:0007669"/>
    <property type="project" value="UniProtKB-KW"/>
</dbReference>
<evidence type="ECO:0000313" key="3">
    <source>
        <dbReference type="Proteomes" id="UP000294543"/>
    </source>
</evidence>
<dbReference type="InterPro" id="IPR000073">
    <property type="entry name" value="AB_hydrolase_1"/>
</dbReference>
<dbReference type="GO" id="GO:0016020">
    <property type="term" value="C:membrane"/>
    <property type="evidence" value="ECO:0007669"/>
    <property type="project" value="TreeGrafter"/>
</dbReference>
<organism evidence="2 3">
    <name type="scientific">Nonomuraea diastatica</name>
    <dbReference type="NCBI Taxonomy" id="1848329"/>
    <lineage>
        <taxon>Bacteria</taxon>
        <taxon>Bacillati</taxon>
        <taxon>Actinomycetota</taxon>
        <taxon>Actinomycetes</taxon>
        <taxon>Streptosporangiales</taxon>
        <taxon>Streptosporangiaceae</taxon>
        <taxon>Nonomuraea</taxon>
    </lineage>
</organism>
<comment type="caution">
    <text evidence="2">The sequence shown here is derived from an EMBL/GenBank/DDBJ whole genome shotgun (WGS) entry which is preliminary data.</text>
</comment>
<name>A0A4R4WPS5_9ACTN</name>
<proteinExistence type="predicted"/>
<sequence>MAHDVTITDHDIPLAVRDHGGPGEPVVLLHGLGGTLEAWDTVELAGHRAVAPDLRGHGLSGDGPWEWERALDDLEAVVEHLGLGNPAVAGQSLGGMLAVLWARRHPECPAIVNLDGLRSAENTADHYPGMDPAARDRELASLKARFDEQAASMGRPLTAELRPMFPARALVERDGQVYARPCAELLEAVRYTPEFRDTVPLLREVTCDALVVIPARDPQGMPGGELMEAFRRGVRRDLATLPPHIQVRELDAGHDVLAEQPKVVAALITDFLAARRAG</sequence>
<dbReference type="EMBL" id="SMKP01000106">
    <property type="protein sequence ID" value="TDD16400.1"/>
    <property type="molecule type" value="Genomic_DNA"/>
</dbReference>
<feature type="domain" description="AB hydrolase-1" evidence="1">
    <location>
        <begin position="26"/>
        <end position="266"/>
    </location>
</feature>
<dbReference type="Proteomes" id="UP000294543">
    <property type="component" value="Unassembled WGS sequence"/>
</dbReference>
<dbReference type="Gene3D" id="3.40.50.1820">
    <property type="entry name" value="alpha/beta hydrolase"/>
    <property type="match status" value="1"/>
</dbReference>
<reference evidence="2 3" key="1">
    <citation type="submission" date="2019-03" db="EMBL/GenBank/DDBJ databases">
        <title>Draft genome sequences of novel Actinobacteria.</title>
        <authorList>
            <person name="Sahin N."/>
            <person name="Ay H."/>
            <person name="Saygin H."/>
        </authorList>
    </citation>
    <scope>NUCLEOTIDE SEQUENCE [LARGE SCALE GENOMIC DNA]</scope>
    <source>
        <strain evidence="2 3">KC712</strain>
    </source>
</reference>
<keyword evidence="2" id="KW-0378">Hydrolase</keyword>
<evidence type="ECO:0000313" key="2">
    <source>
        <dbReference type="EMBL" id="TDD16400.1"/>
    </source>
</evidence>
<dbReference type="PANTHER" id="PTHR43798:SF33">
    <property type="entry name" value="HYDROLASE, PUTATIVE (AFU_ORTHOLOGUE AFUA_2G14860)-RELATED"/>
    <property type="match status" value="1"/>
</dbReference>
<dbReference type="Pfam" id="PF12697">
    <property type="entry name" value="Abhydrolase_6"/>
    <property type="match status" value="1"/>
</dbReference>
<dbReference type="InterPro" id="IPR050266">
    <property type="entry name" value="AB_hydrolase_sf"/>
</dbReference>
<dbReference type="RefSeq" id="WP_132514459.1">
    <property type="nucleotide sequence ID" value="NZ_SMKP01000106.1"/>
</dbReference>
<accession>A0A4R4WPS5</accession>
<gene>
    <name evidence="2" type="ORF">E1294_31490</name>
</gene>
<protein>
    <submittedName>
        <fullName evidence="2">Alpha/beta hydrolase</fullName>
    </submittedName>
</protein>
<dbReference type="InterPro" id="IPR029058">
    <property type="entry name" value="AB_hydrolase_fold"/>
</dbReference>
<keyword evidence="3" id="KW-1185">Reference proteome</keyword>
<evidence type="ECO:0000259" key="1">
    <source>
        <dbReference type="Pfam" id="PF12697"/>
    </source>
</evidence>